<sequence length="77" mass="8362">MKNSRGSFTSPSSWYFTSSSVVCVRHSKTPIPHTELQVNAGHKATRPGPAILLPVGGRGHFNVYLLLGQKGQCVIQQ</sequence>
<evidence type="ECO:0000313" key="2">
    <source>
        <dbReference type="Proteomes" id="UP000324222"/>
    </source>
</evidence>
<evidence type="ECO:0000313" key="1">
    <source>
        <dbReference type="EMBL" id="MPC52590.1"/>
    </source>
</evidence>
<comment type="caution">
    <text evidence="1">The sequence shown here is derived from an EMBL/GenBank/DDBJ whole genome shotgun (WGS) entry which is preliminary data.</text>
</comment>
<dbReference type="AlphaFoldDB" id="A0A5B7FXY9"/>
<protein>
    <submittedName>
        <fullName evidence="1">Uncharacterized protein</fullName>
    </submittedName>
</protein>
<dbReference type="EMBL" id="VSRR010010999">
    <property type="protein sequence ID" value="MPC52590.1"/>
    <property type="molecule type" value="Genomic_DNA"/>
</dbReference>
<dbReference type="Proteomes" id="UP000324222">
    <property type="component" value="Unassembled WGS sequence"/>
</dbReference>
<proteinExistence type="predicted"/>
<gene>
    <name evidence="1" type="ORF">E2C01_046461</name>
</gene>
<organism evidence="1 2">
    <name type="scientific">Portunus trituberculatus</name>
    <name type="common">Swimming crab</name>
    <name type="synonym">Neptunus trituberculatus</name>
    <dbReference type="NCBI Taxonomy" id="210409"/>
    <lineage>
        <taxon>Eukaryota</taxon>
        <taxon>Metazoa</taxon>
        <taxon>Ecdysozoa</taxon>
        <taxon>Arthropoda</taxon>
        <taxon>Crustacea</taxon>
        <taxon>Multicrustacea</taxon>
        <taxon>Malacostraca</taxon>
        <taxon>Eumalacostraca</taxon>
        <taxon>Eucarida</taxon>
        <taxon>Decapoda</taxon>
        <taxon>Pleocyemata</taxon>
        <taxon>Brachyura</taxon>
        <taxon>Eubrachyura</taxon>
        <taxon>Portunoidea</taxon>
        <taxon>Portunidae</taxon>
        <taxon>Portuninae</taxon>
        <taxon>Portunus</taxon>
    </lineage>
</organism>
<reference evidence="1 2" key="1">
    <citation type="submission" date="2019-05" db="EMBL/GenBank/DDBJ databases">
        <title>Another draft genome of Portunus trituberculatus and its Hox gene families provides insights of decapod evolution.</title>
        <authorList>
            <person name="Jeong J.-H."/>
            <person name="Song I."/>
            <person name="Kim S."/>
            <person name="Choi T."/>
            <person name="Kim D."/>
            <person name="Ryu S."/>
            <person name="Kim W."/>
        </authorList>
    </citation>
    <scope>NUCLEOTIDE SEQUENCE [LARGE SCALE GENOMIC DNA]</scope>
    <source>
        <tissue evidence="1">Muscle</tissue>
    </source>
</reference>
<keyword evidence="2" id="KW-1185">Reference proteome</keyword>
<name>A0A5B7FXY9_PORTR</name>
<accession>A0A5B7FXY9</accession>